<accession>V2UCM1</accession>
<dbReference type="PRINTS" id="PR00469">
    <property type="entry name" value="PNDRDTASEII"/>
</dbReference>
<evidence type="ECO:0000256" key="5">
    <source>
        <dbReference type="ARBA" id="ARBA00022630"/>
    </source>
</evidence>
<evidence type="ECO:0000313" key="11">
    <source>
        <dbReference type="EMBL" id="ESK52188.1"/>
    </source>
</evidence>
<comment type="subcellular location">
    <subcellularLocation>
        <location evidence="2">Cell membrane</location>
    </subcellularLocation>
</comment>
<dbReference type="AlphaFoldDB" id="V2UCM1"/>
<keyword evidence="12" id="KW-1185">Reference proteome</keyword>
<dbReference type="InterPro" id="IPR036188">
    <property type="entry name" value="FAD/NAD-bd_sf"/>
</dbReference>
<name>V2UCM1_9GAMM</name>
<dbReference type="InterPro" id="IPR020946">
    <property type="entry name" value="Flavin_mOase-like"/>
</dbReference>
<keyword evidence="4" id="KW-1003">Cell membrane</keyword>
<dbReference type="PATRIC" id="fig|1341683.3.peg.324"/>
<evidence type="ECO:0000256" key="10">
    <source>
        <dbReference type="ARBA" id="ARBA00023136"/>
    </source>
</evidence>
<comment type="similarity">
    <text evidence="3">Belongs to the FAD-binding monooxygenase family.</text>
</comment>
<evidence type="ECO:0000256" key="7">
    <source>
        <dbReference type="ARBA" id="ARBA00022857"/>
    </source>
</evidence>
<evidence type="ECO:0000256" key="9">
    <source>
        <dbReference type="ARBA" id="ARBA00023033"/>
    </source>
</evidence>
<dbReference type="FunFam" id="3.50.50.60:FF:000228">
    <property type="entry name" value="FAD-containing monooxygenase EthA"/>
    <property type="match status" value="1"/>
</dbReference>
<dbReference type="FunFam" id="3.50.50.60:FF:000213">
    <property type="entry name" value="FAD-containing monooxygenase EthA"/>
    <property type="match status" value="1"/>
</dbReference>
<dbReference type="SUPFAM" id="SSF51905">
    <property type="entry name" value="FAD/NAD(P)-binding domain"/>
    <property type="match status" value="2"/>
</dbReference>
<evidence type="ECO:0000313" key="12">
    <source>
        <dbReference type="Proteomes" id="UP000018418"/>
    </source>
</evidence>
<comment type="caution">
    <text evidence="11">The sequence shown here is derived from an EMBL/GenBank/DDBJ whole genome shotgun (WGS) entry which is preliminary data.</text>
</comment>
<keyword evidence="10" id="KW-0472">Membrane</keyword>
<dbReference type="PANTHER" id="PTHR43872:SF1">
    <property type="entry name" value="MONOOXYGENASE, PUTATIVE (AFU_ORTHOLOGUE AFUA_8G02570)-RELATED"/>
    <property type="match status" value="1"/>
</dbReference>
<evidence type="ECO:0000256" key="4">
    <source>
        <dbReference type="ARBA" id="ARBA00022475"/>
    </source>
</evidence>
<dbReference type="RefSeq" id="WP_004899370.1">
    <property type="nucleotide sequence ID" value="NZ_BBTI01000003.1"/>
</dbReference>
<dbReference type="GO" id="GO:0005886">
    <property type="term" value="C:plasma membrane"/>
    <property type="evidence" value="ECO:0007669"/>
    <property type="project" value="UniProtKB-SubCell"/>
</dbReference>
<dbReference type="Gene3D" id="3.50.50.60">
    <property type="entry name" value="FAD/NAD(P)-binding domain"/>
    <property type="match status" value="3"/>
</dbReference>
<proteinExistence type="inferred from homology"/>
<organism evidence="11 12">
    <name type="scientific">Acinetobacter brisouii CIP 110357</name>
    <dbReference type="NCBI Taxonomy" id="1341683"/>
    <lineage>
        <taxon>Bacteria</taxon>
        <taxon>Pseudomonadati</taxon>
        <taxon>Pseudomonadota</taxon>
        <taxon>Gammaproteobacteria</taxon>
        <taxon>Moraxellales</taxon>
        <taxon>Moraxellaceae</taxon>
        <taxon>Acinetobacter</taxon>
    </lineage>
</organism>
<dbReference type="GO" id="GO:0050660">
    <property type="term" value="F:flavin adenine dinucleotide binding"/>
    <property type="evidence" value="ECO:0007669"/>
    <property type="project" value="InterPro"/>
</dbReference>
<dbReference type="STRING" id="396323.VH98_00180"/>
<dbReference type="PANTHER" id="PTHR43872">
    <property type="entry name" value="MONOOXYGENASE, PUTATIVE (AFU_ORTHOLOGUE AFUA_8G02570)-RELATED"/>
    <property type="match status" value="1"/>
</dbReference>
<evidence type="ECO:0000256" key="2">
    <source>
        <dbReference type="ARBA" id="ARBA00004236"/>
    </source>
</evidence>
<protein>
    <recommendedName>
        <fullName evidence="13">FAD-containing monooxygenase EthA</fullName>
    </recommendedName>
</protein>
<sequence>MTYEVDVLIIGAGISGIGAAVHLQQYCPQLSFKILERRQNIGGTWDLFRYPGIRSDSDMSTLSYQFYPWLKDQTLADGQSIQKYLYDVVEHYKLLDKISFGQQVVAANYSTQHKCWQLKTQNSQQQDEVWKARFIISCTGYYNYDQGYLPKFPKQQDFQGAIAHPQQWSSDIEYQGKNIIVIGSGATAVTLVPALVKGGAKQVTMLQRSPGYVVSVSAYDKTYQYLRQHLPAKWAYCWVRGRNIVLQRAVYSLARKAPQLTKRLLLKAVEQELRGKVDMQHFTPQYAPWDQRLCAVPDGDLFRVLRNGQAQICTDQIDYFTASGIRLKSGQHLDADLIVAATGLQIQLLGGLRLTVDDKPVDLAEKMLYQGTLLSDVPNFALMIGYSNASWTLKVDIAADYICRLLNYMQKHGYREVMPMTDVAQRLSETVMGALSAGYLQRAAEHMPKQGRRLPWKISHNYLLDKFVLKYAGFRDKNLKFGR</sequence>
<evidence type="ECO:0000256" key="8">
    <source>
        <dbReference type="ARBA" id="ARBA00023002"/>
    </source>
</evidence>
<dbReference type="EMBL" id="AYEU01000003">
    <property type="protein sequence ID" value="ESK52188.1"/>
    <property type="molecule type" value="Genomic_DNA"/>
</dbReference>
<keyword evidence="5" id="KW-0285">Flavoprotein</keyword>
<reference evidence="11 12" key="1">
    <citation type="submission" date="2013-10" db="EMBL/GenBank/DDBJ databases">
        <title>The Genome Sequence of Acinetobacter brisouii CIP 110357.</title>
        <authorList>
            <consortium name="The Broad Institute Genomics Platform"/>
            <consortium name="The Broad Institute Genome Sequencing Center for Infectious Disease"/>
            <person name="Cerqueira G."/>
            <person name="Feldgarden M."/>
            <person name="Courvalin P."/>
            <person name="Grillot-Courvalin C."/>
            <person name="Clermont D."/>
            <person name="Rocha E."/>
            <person name="Yoon E.-J."/>
            <person name="Nemec A."/>
            <person name="Young S.K."/>
            <person name="Zeng Q."/>
            <person name="Gargeya S."/>
            <person name="Fitzgerald M."/>
            <person name="Abouelleil A."/>
            <person name="Alvarado L."/>
            <person name="Berlin A.M."/>
            <person name="Chapman S.B."/>
            <person name="Gainer-Dewar J."/>
            <person name="Goldberg J."/>
            <person name="Gnerre S."/>
            <person name="Griggs A."/>
            <person name="Gujja S."/>
            <person name="Hansen M."/>
            <person name="Howarth C."/>
            <person name="Imamovic A."/>
            <person name="Ireland A."/>
            <person name="Larimer J."/>
            <person name="McCowan C."/>
            <person name="Murphy C."/>
            <person name="Pearson M."/>
            <person name="Poon T.W."/>
            <person name="Priest M."/>
            <person name="Roberts A."/>
            <person name="Saif S."/>
            <person name="Shea T."/>
            <person name="Sykes S."/>
            <person name="Wortman J."/>
            <person name="Nusbaum C."/>
            <person name="Birren B."/>
        </authorList>
    </citation>
    <scope>NUCLEOTIDE SEQUENCE [LARGE SCALE GENOMIC DNA]</scope>
    <source>
        <strain evidence="11 12">CIP 110357</strain>
    </source>
</reference>
<keyword evidence="7" id="KW-0521">NADP</keyword>
<keyword evidence="8" id="KW-0560">Oxidoreductase</keyword>
<comment type="cofactor">
    <cofactor evidence="1">
        <name>FAD</name>
        <dbReference type="ChEBI" id="CHEBI:57692"/>
    </cofactor>
</comment>
<dbReference type="Proteomes" id="UP000018418">
    <property type="component" value="Unassembled WGS sequence"/>
</dbReference>
<evidence type="ECO:0000256" key="6">
    <source>
        <dbReference type="ARBA" id="ARBA00022827"/>
    </source>
</evidence>
<dbReference type="InterPro" id="IPR051820">
    <property type="entry name" value="FAD-binding_MO"/>
</dbReference>
<dbReference type="GO" id="GO:0050661">
    <property type="term" value="F:NADP binding"/>
    <property type="evidence" value="ECO:0007669"/>
    <property type="project" value="InterPro"/>
</dbReference>
<evidence type="ECO:0008006" key="13">
    <source>
        <dbReference type="Google" id="ProtNLM"/>
    </source>
</evidence>
<keyword evidence="6" id="KW-0274">FAD</keyword>
<dbReference type="OrthoDB" id="312624at2"/>
<evidence type="ECO:0000256" key="3">
    <source>
        <dbReference type="ARBA" id="ARBA00010139"/>
    </source>
</evidence>
<dbReference type="HOGENOM" id="CLU_032067_2_0_6"/>
<dbReference type="GO" id="GO:0004499">
    <property type="term" value="F:N,N-dimethylaniline monooxygenase activity"/>
    <property type="evidence" value="ECO:0007669"/>
    <property type="project" value="InterPro"/>
</dbReference>
<keyword evidence="9" id="KW-0503">Monooxygenase</keyword>
<gene>
    <name evidence="11" type="ORF">P255_00330</name>
</gene>
<dbReference type="Pfam" id="PF00743">
    <property type="entry name" value="FMO-like"/>
    <property type="match status" value="1"/>
</dbReference>
<evidence type="ECO:0000256" key="1">
    <source>
        <dbReference type="ARBA" id="ARBA00001974"/>
    </source>
</evidence>